<dbReference type="EMBL" id="JAHDVG010000486">
    <property type="protein sequence ID" value="KAH1168075.1"/>
    <property type="molecule type" value="Genomic_DNA"/>
</dbReference>
<proteinExistence type="inferred from homology"/>
<protein>
    <recommendedName>
        <fullName evidence="4">Coiled-coil SMC6 And NSE5 INteracting (CANIN) domain-containing protein</fullName>
    </recommendedName>
</protein>
<name>A0A9D4ATL4_9SAUR</name>
<feature type="compositionally biased region" description="Basic and acidic residues" evidence="3">
    <location>
        <begin position="550"/>
        <end position="563"/>
    </location>
</feature>
<reference evidence="5" key="1">
    <citation type="submission" date="2021-09" db="EMBL/GenBank/DDBJ databases">
        <title>The genome of Mauremys mutica provides insights into the evolution of semi-aquatic lifestyle.</title>
        <authorList>
            <person name="Gong S."/>
            <person name="Gao Y."/>
        </authorList>
    </citation>
    <scope>NUCLEOTIDE SEQUENCE</scope>
    <source>
        <strain evidence="5">MM-2020</strain>
        <tissue evidence="5">Muscle</tissue>
    </source>
</reference>
<feature type="region of interest" description="Disordered" evidence="3">
    <location>
        <begin position="538"/>
        <end position="563"/>
    </location>
</feature>
<dbReference type="GO" id="GO:0035861">
    <property type="term" value="C:site of double-strand break"/>
    <property type="evidence" value="ECO:0007669"/>
    <property type="project" value="TreeGrafter"/>
</dbReference>
<keyword evidence="6" id="KW-1185">Reference proteome</keyword>
<evidence type="ECO:0000256" key="3">
    <source>
        <dbReference type="SAM" id="MobiDB-lite"/>
    </source>
</evidence>
<feature type="coiled-coil region" evidence="2">
    <location>
        <begin position="738"/>
        <end position="769"/>
    </location>
</feature>
<keyword evidence="2" id="KW-0175">Coiled coil</keyword>
<dbReference type="Proteomes" id="UP000827986">
    <property type="component" value="Unassembled WGS sequence"/>
</dbReference>
<dbReference type="InterPro" id="IPR044276">
    <property type="entry name" value="CANIN_dom"/>
</dbReference>
<feature type="domain" description="Coiled-coil SMC6 And NSE5 INteracting (CANIN)" evidence="4">
    <location>
        <begin position="723"/>
        <end position="1092"/>
    </location>
</feature>
<dbReference type="GO" id="GO:2000781">
    <property type="term" value="P:positive regulation of double-strand break repair"/>
    <property type="evidence" value="ECO:0007669"/>
    <property type="project" value="TreeGrafter"/>
</dbReference>
<dbReference type="AlphaFoldDB" id="A0A9D4ATL4"/>
<feature type="compositionally biased region" description="Basic and acidic residues" evidence="3">
    <location>
        <begin position="172"/>
        <end position="189"/>
    </location>
</feature>
<dbReference type="GO" id="GO:0006974">
    <property type="term" value="P:DNA damage response"/>
    <property type="evidence" value="ECO:0007669"/>
    <property type="project" value="TreeGrafter"/>
</dbReference>
<sequence>ALSWFPLAPERRPPCRAAGDMTRHLSAGSSAQGSPGRHLKPAAAGREGARDCRNQSITDFFKPAPKQDRIVLCSPDKRNVIKEDVELSVIRTERFEKKISSQKKIRREKIPVQSPNKSPVMDDLLRGANREKNDSPKVVENNRACLVLSTKYPKVVVRKLFMSGGPPNYSLTKKDTTSKREPGRNEKCPIKTRTPLFYENGREQRIDCMDLEEASADASKWVSTSKADILKNYARSHGNVNNKPLCQKAGHSAKFQYSPGESQCWLPLETYCKEEEQTRQRMEQSKLQPFSPVKVFLGTGISNQGNGCLLRKRSSSASWETASDDSSQSKQVSKPKVSSSVISRWSSEKAVNVWKNQSFCLNSKISSGLSKQKDFTGKRQRISMNMDSKSSGNPVAQTLNEPHFSRSFEKCKTRKSEFIKHVLESPGDGVLQLADAAMSRREDLSHSQEYFDISHKKEKDKPTYEELSPLYSGHRTNKNDQVCVADTKENQLQAHFLLEKPTSLSQENATVKTYLHELTKTQSNTVCTEEMKCLHSSSPIQSASSSQVLETKKERDRVRQTEPVLRKDNVQLPSDSLKNFTKSKENTVKTSKDNSNLPSVEIFEKPVFSVKIGKVVARSLYFEDGCSANSTSSSQISNELNTESSNITSVLNRKLSNSSDSEDESFDYNLDSDEEEMLLPLQDILSSSSKPHVGTPKEACLKDLSQDSLTPSPKLPLSKIPVVSRVSYVNSLEHLLKEKEESKRVDDLEKQLQEDIQEIGLNLASGEEEQGNSDEDRDLSEEHRAFIKRFSVVSDAIPDYHPGEEIFHLSNSGKIFNQHNLDLRNSGFIPQNPIEKLLFRSEVTQQLSLTTQGFLSCAYSCTQCPIPVLKWLFQMMSVHSDYYVSMQILDTLMDITIKNASISDAQSKVWIPPLSEISAVLINMGVPFRSLFPLQHLQPTFSEDDILSEMQITVGKQTSGDTSAGPAFSCLPETNLINVVKFLSFCTSMYPDGYADQEILLLLLLLFKISLEKLLKQIPLIDFQCLLLKLLKNIRDWDAKMPQLCLTISELSSHHHDLLWLVQLVPSWVKRGRQIRRHLSLTIISKLLNKNYTSLPVTSDLQMSLLYQYLVQMKPSNLLKKKIEARKEQQDDLNGESDHTELEQQAYYLTYSLLHLVSEVSCFDIVNSNQRKCLLRLCGALEKHVKCDIREDARLFYRTKVKDLVARIYGKWQEMIQNSRPTQGKLHDFWEPDL</sequence>
<dbReference type="GO" id="GO:0005634">
    <property type="term" value="C:nucleus"/>
    <property type="evidence" value="ECO:0007669"/>
    <property type="project" value="TreeGrafter"/>
</dbReference>
<evidence type="ECO:0000256" key="1">
    <source>
        <dbReference type="ARBA" id="ARBA00010311"/>
    </source>
</evidence>
<feature type="region of interest" description="Disordered" evidence="3">
    <location>
        <begin position="20"/>
        <end position="51"/>
    </location>
</feature>
<evidence type="ECO:0000256" key="2">
    <source>
        <dbReference type="SAM" id="Coils"/>
    </source>
</evidence>
<comment type="caution">
    <text evidence="5">The sequence shown here is derived from an EMBL/GenBank/DDBJ whole genome shotgun (WGS) entry which is preliminary data.</text>
</comment>
<organism evidence="5 6">
    <name type="scientific">Mauremys mutica</name>
    <name type="common">yellowpond turtle</name>
    <dbReference type="NCBI Taxonomy" id="74926"/>
    <lineage>
        <taxon>Eukaryota</taxon>
        <taxon>Metazoa</taxon>
        <taxon>Chordata</taxon>
        <taxon>Craniata</taxon>
        <taxon>Vertebrata</taxon>
        <taxon>Euteleostomi</taxon>
        <taxon>Archelosauria</taxon>
        <taxon>Testudinata</taxon>
        <taxon>Testudines</taxon>
        <taxon>Cryptodira</taxon>
        <taxon>Durocryptodira</taxon>
        <taxon>Testudinoidea</taxon>
        <taxon>Geoemydidae</taxon>
        <taxon>Geoemydinae</taxon>
        <taxon>Mauremys</taxon>
    </lineage>
</organism>
<evidence type="ECO:0000313" key="6">
    <source>
        <dbReference type="Proteomes" id="UP000827986"/>
    </source>
</evidence>
<feature type="non-terminal residue" evidence="5">
    <location>
        <position position="1"/>
    </location>
</feature>
<dbReference type="PANTHER" id="PTHR16046:SF10">
    <property type="entry name" value="SMC5-SMC6 COMPLEX LOCALIZATION FACTOR PROTEIN 2"/>
    <property type="match status" value="1"/>
</dbReference>
<evidence type="ECO:0000259" key="4">
    <source>
        <dbReference type="Pfam" id="PF14816"/>
    </source>
</evidence>
<comment type="similarity">
    <text evidence="1">Belongs to the FAM178 family.</text>
</comment>
<dbReference type="InterPro" id="IPR026161">
    <property type="entry name" value="FAM178"/>
</dbReference>
<gene>
    <name evidence="5" type="ORF">KIL84_003558</name>
</gene>
<dbReference type="GO" id="GO:1990166">
    <property type="term" value="P:protein localization to site of double-strand break"/>
    <property type="evidence" value="ECO:0007669"/>
    <property type="project" value="TreeGrafter"/>
</dbReference>
<feature type="region of interest" description="Disordered" evidence="3">
    <location>
        <begin position="168"/>
        <end position="189"/>
    </location>
</feature>
<feature type="compositionally biased region" description="Basic and acidic residues" evidence="3">
    <location>
        <begin position="582"/>
        <end position="592"/>
    </location>
</feature>
<accession>A0A9D4ATL4</accession>
<dbReference type="PANTHER" id="PTHR16046">
    <property type="entry name" value="SMC5-SMC6 COMPLEX LOCALIZATION FACTOR 2"/>
    <property type="match status" value="1"/>
</dbReference>
<dbReference type="Pfam" id="PF14816">
    <property type="entry name" value="CANIN"/>
    <property type="match status" value="1"/>
</dbReference>
<feature type="region of interest" description="Disordered" evidence="3">
    <location>
        <begin position="575"/>
        <end position="595"/>
    </location>
</feature>
<evidence type="ECO:0000313" key="5">
    <source>
        <dbReference type="EMBL" id="KAH1168075.1"/>
    </source>
</evidence>